<sequence>MSKLKRKNNNFHIRYRQYIKNSIDHNTKNNIINAAKQDVEYDKRLRKHLPEYENTNQTMIGSYLFTLLYQARNDSENYMSNRLNMLKSIHSFVEENRAWYDLWKTFTILESNLHKNNFFPDRQLSSEIHDAIRLYMKYPKWIVGLKSNETAFIDTPNFYVTSKLLNFLEGNKSVGRKKSIEQQIIQFQTMEILTYHVYSYGLYSESTLDLLPSNGLKYKDINNYNLPRKIAEYEAFSDLINNKRQYTMNPSGVVIDCFNCGDIDQITLVEKEGYLLWKVRFSKDGYLMNHKGDLVEDHRGAEFSGYFTPQLIPRSTLSEHIDYLDFEMKIYEFILECYAEIVCGSDAINSQIDRDMLNVGAMKMKEDNEELDGRLGLRFITRNTYKKVRDSSSNKKDYENEVNKYYVSGHIRKLPENHNPSKEATISALEYGVELPNGYTFVKPYESGEEKLRTRLVKTI</sequence>
<comment type="caution">
    <text evidence="1">The sequence shown here is derived from an EMBL/GenBank/DDBJ whole genome shotgun (WGS) entry which is preliminary data.</text>
</comment>
<dbReference type="Proteomes" id="UP001275436">
    <property type="component" value="Unassembled WGS sequence"/>
</dbReference>
<name>A0ABQ5TK89_9BACI</name>
<organism evidence="1 2">
    <name type="scientific">Oceanobacillus kimchii</name>
    <dbReference type="NCBI Taxonomy" id="746691"/>
    <lineage>
        <taxon>Bacteria</taxon>
        <taxon>Bacillati</taxon>
        <taxon>Bacillota</taxon>
        <taxon>Bacilli</taxon>
        <taxon>Bacillales</taxon>
        <taxon>Bacillaceae</taxon>
        <taxon>Oceanobacillus</taxon>
    </lineage>
</organism>
<evidence type="ECO:0000313" key="1">
    <source>
        <dbReference type="EMBL" id="GLO66104.1"/>
    </source>
</evidence>
<protein>
    <submittedName>
        <fullName evidence="1">Uncharacterized protein</fullName>
    </submittedName>
</protein>
<proteinExistence type="predicted"/>
<dbReference type="RefSeq" id="WP_317957992.1">
    <property type="nucleotide sequence ID" value="NZ_BSKO01000001.1"/>
</dbReference>
<keyword evidence="2" id="KW-1185">Reference proteome</keyword>
<dbReference type="EMBL" id="BSKO01000001">
    <property type="protein sequence ID" value="GLO66104.1"/>
    <property type="molecule type" value="Genomic_DNA"/>
</dbReference>
<reference evidence="1 2" key="1">
    <citation type="submission" date="2023-02" db="EMBL/GenBank/DDBJ databases">
        <title>Oceanobacillus kimchii IFOP_LL358 isolated form Alexandrium catenella lab strain.</title>
        <authorList>
            <person name="Gajardo G."/>
            <person name="Ueki S."/>
            <person name="Maruyama F."/>
        </authorList>
    </citation>
    <scope>NUCLEOTIDE SEQUENCE [LARGE SCALE GENOMIC DNA]</scope>
    <source>
        <strain evidence="1 2">IFOP_LL358</strain>
    </source>
</reference>
<evidence type="ECO:0000313" key="2">
    <source>
        <dbReference type="Proteomes" id="UP001275436"/>
    </source>
</evidence>
<gene>
    <name evidence="1" type="ORF">MACH08_18880</name>
</gene>
<accession>A0ABQ5TK89</accession>